<dbReference type="InterPro" id="IPR057240">
    <property type="entry name" value="ParB_dimer_C"/>
</dbReference>
<dbReference type="SUPFAM" id="SSF110849">
    <property type="entry name" value="ParB/Sulfiredoxin"/>
    <property type="match status" value="1"/>
</dbReference>
<sequence length="328" mass="37735">MSNTSNFYQNSIFWVEVDKIKPNPFQPRREFDEDALKALADSIKQYGVLQALVVTRKEFVKEDGLGVEYELIAGERRLRASKIAGLSQVPVIIRMGEGDENKDDLMKLELAIIENVQREDLNPVERARAFKKLADQFGFKHHQIAQKIGKSRVYVSNTMRILDLPEEMLLSLSEGKINEGHTRPLLMLIDRPEEQKVLFQDIILRKMNVRDAELYARKIAIERVRKFNASVDPEICALEEKFTASLGTRVRIEKKENGGKLMIEFFSNDDLQDILDMLNQNRDTNNEVSGMDGEKQETGIDDRTPEEIKISEDIPVEEDLYSIKNFSI</sequence>
<proteinExistence type="inferred from homology"/>
<dbReference type="STRING" id="1802758.A3A96_01590"/>
<dbReference type="InterPro" id="IPR004437">
    <property type="entry name" value="ParB/RepB/Spo0J"/>
</dbReference>
<dbReference type="AlphaFoldDB" id="A0A1G2TVL7"/>
<evidence type="ECO:0000313" key="6">
    <source>
        <dbReference type="Proteomes" id="UP000177707"/>
    </source>
</evidence>
<keyword evidence="3" id="KW-0238">DNA-binding</keyword>
<dbReference type="InterPro" id="IPR036086">
    <property type="entry name" value="ParB/Sulfiredoxin_sf"/>
</dbReference>
<evidence type="ECO:0000313" key="5">
    <source>
        <dbReference type="EMBL" id="OHB01368.1"/>
    </source>
</evidence>
<gene>
    <name evidence="5" type="ORF">A3A96_01590</name>
</gene>
<reference evidence="5 6" key="1">
    <citation type="journal article" date="2016" name="Nat. Commun.">
        <title>Thousands of microbial genomes shed light on interconnected biogeochemical processes in an aquifer system.</title>
        <authorList>
            <person name="Anantharaman K."/>
            <person name="Brown C.T."/>
            <person name="Hug L.A."/>
            <person name="Sharon I."/>
            <person name="Castelle C.J."/>
            <person name="Probst A.J."/>
            <person name="Thomas B.C."/>
            <person name="Singh A."/>
            <person name="Wilkins M.J."/>
            <person name="Karaoz U."/>
            <person name="Brodie E.L."/>
            <person name="Williams K.H."/>
            <person name="Hubbard S.S."/>
            <person name="Banfield J.F."/>
        </authorList>
    </citation>
    <scope>NUCLEOTIDE SEQUENCE [LARGE SCALE GENOMIC DNA]</scope>
</reference>
<dbReference type="Pfam" id="PF02195">
    <property type="entry name" value="ParB_N"/>
    <property type="match status" value="1"/>
</dbReference>
<organism evidence="5 6">
    <name type="scientific">Candidatus Zambryskibacteria bacterium RIFCSPLOWO2_01_FULL_39_39</name>
    <dbReference type="NCBI Taxonomy" id="1802758"/>
    <lineage>
        <taxon>Bacteria</taxon>
        <taxon>Candidatus Zambryskiibacteriota</taxon>
    </lineage>
</organism>
<dbReference type="CDD" id="cd16393">
    <property type="entry name" value="SPO0J_N"/>
    <property type="match status" value="1"/>
</dbReference>
<dbReference type="EMBL" id="MHWB01000013">
    <property type="protein sequence ID" value="OHB01368.1"/>
    <property type="molecule type" value="Genomic_DNA"/>
</dbReference>
<dbReference type="Gene3D" id="1.10.10.2830">
    <property type="match status" value="1"/>
</dbReference>
<dbReference type="Pfam" id="PF17762">
    <property type="entry name" value="HTH_ParB"/>
    <property type="match status" value="1"/>
</dbReference>
<dbReference type="FunFam" id="3.90.1530.30:FF:000001">
    <property type="entry name" value="Chromosome partitioning protein ParB"/>
    <property type="match status" value="1"/>
</dbReference>
<dbReference type="SMART" id="SM00470">
    <property type="entry name" value="ParB"/>
    <property type="match status" value="1"/>
</dbReference>
<protein>
    <recommendedName>
        <fullName evidence="4">ParB-like N-terminal domain-containing protein</fullName>
    </recommendedName>
</protein>
<dbReference type="InterPro" id="IPR003115">
    <property type="entry name" value="ParB_N"/>
</dbReference>
<dbReference type="FunFam" id="1.10.10.2830:FF:000001">
    <property type="entry name" value="Chromosome partitioning protein ParB"/>
    <property type="match status" value="1"/>
</dbReference>
<dbReference type="InterPro" id="IPR050336">
    <property type="entry name" value="Chromosome_partition/occlusion"/>
</dbReference>
<keyword evidence="2" id="KW-0159">Chromosome partition</keyword>
<dbReference type="GO" id="GO:0003677">
    <property type="term" value="F:DNA binding"/>
    <property type="evidence" value="ECO:0007669"/>
    <property type="project" value="UniProtKB-KW"/>
</dbReference>
<dbReference type="GO" id="GO:0005694">
    <property type="term" value="C:chromosome"/>
    <property type="evidence" value="ECO:0007669"/>
    <property type="project" value="TreeGrafter"/>
</dbReference>
<dbReference type="NCBIfam" id="TIGR00180">
    <property type="entry name" value="parB_part"/>
    <property type="match status" value="1"/>
</dbReference>
<dbReference type="Proteomes" id="UP000177707">
    <property type="component" value="Unassembled WGS sequence"/>
</dbReference>
<dbReference type="SUPFAM" id="SSF109709">
    <property type="entry name" value="KorB DNA-binding domain-like"/>
    <property type="match status" value="1"/>
</dbReference>
<evidence type="ECO:0000256" key="1">
    <source>
        <dbReference type="ARBA" id="ARBA00006295"/>
    </source>
</evidence>
<dbReference type="Pfam" id="PF23552">
    <property type="entry name" value="ParB_C"/>
    <property type="match status" value="1"/>
</dbReference>
<dbReference type="Gene3D" id="3.90.1530.30">
    <property type="match status" value="1"/>
</dbReference>
<comment type="similarity">
    <text evidence="1">Belongs to the ParB family.</text>
</comment>
<evidence type="ECO:0000256" key="2">
    <source>
        <dbReference type="ARBA" id="ARBA00022829"/>
    </source>
</evidence>
<dbReference type="PANTHER" id="PTHR33375:SF1">
    <property type="entry name" value="CHROMOSOME-PARTITIONING PROTEIN PARB-RELATED"/>
    <property type="match status" value="1"/>
</dbReference>
<name>A0A1G2TVL7_9BACT</name>
<accession>A0A1G2TVL7</accession>
<feature type="domain" description="ParB-like N-terminal" evidence="4">
    <location>
        <begin position="13"/>
        <end position="116"/>
    </location>
</feature>
<dbReference type="InterPro" id="IPR041468">
    <property type="entry name" value="HTH_ParB/Spo0J"/>
</dbReference>
<evidence type="ECO:0000256" key="3">
    <source>
        <dbReference type="ARBA" id="ARBA00023125"/>
    </source>
</evidence>
<dbReference type="GO" id="GO:0007059">
    <property type="term" value="P:chromosome segregation"/>
    <property type="evidence" value="ECO:0007669"/>
    <property type="project" value="UniProtKB-KW"/>
</dbReference>
<dbReference type="PANTHER" id="PTHR33375">
    <property type="entry name" value="CHROMOSOME-PARTITIONING PROTEIN PARB-RELATED"/>
    <property type="match status" value="1"/>
</dbReference>
<comment type="caution">
    <text evidence="5">The sequence shown here is derived from an EMBL/GenBank/DDBJ whole genome shotgun (WGS) entry which is preliminary data.</text>
</comment>
<evidence type="ECO:0000259" key="4">
    <source>
        <dbReference type="SMART" id="SM00470"/>
    </source>
</evidence>